<comment type="caution">
    <text evidence="1">The sequence shown here is derived from an EMBL/GenBank/DDBJ whole genome shotgun (WGS) entry which is preliminary data.</text>
</comment>
<protein>
    <submittedName>
        <fullName evidence="1">Uncharacterized protein</fullName>
    </submittedName>
</protein>
<sequence>MARNCLPCSRSMAQFPDAETYSPGEIMGVCPIRVTSSRSPLTLMRRTQKPFSALWKVTRSTRPARRSCSLVVSCGILGFSMGGVAEKYERTVSGAEYRLNQWNNSSDPQHFLNFLPEPHGHGSLRPTLASLRRKGCVSSSFEVRIFPIRDSIACMRRGSK</sequence>
<proteinExistence type="predicted"/>
<evidence type="ECO:0000313" key="2">
    <source>
        <dbReference type="Proteomes" id="UP000075653"/>
    </source>
</evidence>
<evidence type="ECO:0000313" key="1">
    <source>
        <dbReference type="EMBL" id="KXW57050.1"/>
    </source>
</evidence>
<reference evidence="1 2" key="1">
    <citation type="submission" date="2016-01" db="EMBL/GenBank/DDBJ databases">
        <title>Genome sequence of the acidophilic iron oxidising Ferrovum strain Z-31.</title>
        <authorList>
            <person name="Poehlein A."/>
            <person name="Ullrich S.R."/>
            <person name="Schloemann M."/>
            <person name="Muehling M."/>
            <person name="Daniel R."/>
        </authorList>
    </citation>
    <scope>NUCLEOTIDE SEQUENCE [LARGE SCALE GENOMIC DNA]</scope>
    <source>
        <strain evidence="1 2">Z-31</strain>
    </source>
</reference>
<dbReference type="AlphaFoldDB" id="A0A149VV09"/>
<accession>A0A149VV09</accession>
<keyword evidence="2" id="KW-1185">Reference proteome</keyword>
<gene>
    <name evidence="1" type="ORF">FEMY_24330</name>
</gene>
<name>A0A149VV09_9PROT</name>
<dbReference type="EMBL" id="LRRD01000148">
    <property type="protein sequence ID" value="KXW57050.1"/>
    <property type="molecule type" value="Genomic_DNA"/>
</dbReference>
<organism evidence="1 2">
    <name type="scientific">Ferrovum myxofaciens</name>
    <dbReference type="NCBI Taxonomy" id="416213"/>
    <lineage>
        <taxon>Bacteria</taxon>
        <taxon>Pseudomonadati</taxon>
        <taxon>Pseudomonadota</taxon>
        <taxon>Betaproteobacteria</taxon>
        <taxon>Ferrovales</taxon>
        <taxon>Ferrovaceae</taxon>
        <taxon>Ferrovum</taxon>
    </lineage>
</organism>
<dbReference type="Proteomes" id="UP000075653">
    <property type="component" value="Unassembled WGS sequence"/>
</dbReference>